<sequence length="54" mass="6678">MDYKKYMNYIKNVGQRCKIEWFDNDWCPIGSIIRKELKQLNYIKENNGYIEELK</sequence>
<protein>
    <submittedName>
        <fullName evidence="1">Uncharacterized protein</fullName>
    </submittedName>
</protein>
<name>A0A0F9PNP4_9ZZZZ</name>
<reference evidence="1" key="1">
    <citation type="journal article" date="2015" name="Nature">
        <title>Complex archaea that bridge the gap between prokaryotes and eukaryotes.</title>
        <authorList>
            <person name="Spang A."/>
            <person name="Saw J.H."/>
            <person name="Jorgensen S.L."/>
            <person name="Zaremba-Niedzwiedzka K."/>
            <person name="Martijn J."/>
            <person name="Lind A.E."/>
            <person name="van Eijk R."/>
            <person name="Schleper C."/>
            <person name="Guy L."/>
            <person name="Ettema T.J."/>
        </authorList>
    </citation>
    <scope>NUCLEOTIDE SEQUENCE</scope>
</reference>
<gene>
    <name evidence="1" type="ORF">LCGC14_1194940</name>
</gene>
<organism evidence="1">
    <name type="scientific">marine sediment metagenome</name>
    <dbReference type="NCBI Taxonomy" id="412755"/>
    <lineage>
        <taxon>unclassified sequences</taxon>
        <taxon>metagenomes</taxon>
        <taxon>ecological metagenomes</taxon>
    </lineage>
</organism>
<accession>A0A0F9PNP4</accession>
<dbReference type="EMBL" id="LAZR01006095">
    <property type="protein sequence ID" value="KKM94782.1"/>
    <property type="molecule type" value="Genomic_DNA"/>
</dbReference>
<comment type="caution">
    <text evidence="1">The sequence shown here is derived from an EMBL/GenBank/DDBJ whole genome shotgun (WGS) entry which is preliminary data.</text>
</comment>
<proteinExistence type="predicted"/>
<dbReference type="AlphaFoldDB" id="A0A0F9PNP4"/>
<evidence type="ECO:0000313" key="1">
    <source>
        <dbReference type="EMBL" id="KKM94782.1"/>
    </source>
</evidence>